<dbReference type="Proteomes" id="UP000276295">
    <property type="component" value="Unassembled WGS sequence"/>
</dbReference>
<organism evidence="1 2">
    <name type="scientific">Buttiauxella izardii</name>
    <dbReference type="NCBI Taxonomy" id="82991"/>
    <lineage>
        <taxon>Bacteria</taxon>
        <taxon>Pseudomonadati</taxon>
        <taxon>Pseudomonadota</taxon>
        <taxon>Gammaproteobacteria</taxon>
        <taxon>Enterobacterales</taxon>
        <taxon>Enterobacteriaceae</taxon>
        <taxon>Buttiauxella</taxon>
    </lineage>
</organism>
<evidence type="ECO:0000313" key="2">
    <source>
        <dbReference type="Proteomes" id="UP000276295"/>
    </source>
</evidence>
<dbReference type="AlphaFoldDB" id="A0A3A5JP74"/>
<proteinExistence type="predicted"/>
<sequence length="178" mass="20106">MDTQPESHRLSRLWQALPADVRLSPHTYFVANDATGPWWILEPFQLPVSPDDMLPRPLPPFRVLSGLVDRFGNQLRYHRDADGEFAGQVTAVTDSSGRQFRLELVTLPAGIRLAAVWLVRDAAFPDLPSLPLARYDYSPRGELAAVYDRAGVKTRHFEWHPQHAGLMVAHRYTGRPAT</sequence>
<protein>
    <submittedName>
        <fullName evidence="1">Type IV secretion protein Rhs</fullName>
    </submittedName>
</protein>
<reference evidence="1 2" key="1">
    <citation type="submission" date="2018-09" db="EMBL/GenBank/DDBJ databases">
        <title>Draft genome sequence of Buttiauxella izardii CCUG 35510T.</title>
        <authorList>
            <person name="Salva-Serra F."/>
            <person name="Marathe N."/>
            <person name="Moore E."/>
            <person name="Stadler-Svensson L."/>
            <person name="Engstrom-Jakobsson H."/>
        </authorList>
    </citation>
    <scope>NUCLEOTIDE SEQUENCE [LARGE SCALE GENOMIC DNA]</scope>
    <source>
        <strain evidence="1 2">CCUG 35510</strain>
    </source>
</reference>
<accession>A0A3A5JP74</accession>
<feature type="non-terminal residue" evidence="1">
    <location>
        <position position="178"/>
    </location>
</feature>
<name>A0A3A5JP74_9ENTR</name>
<evidence type="ECO:0000313" key="1">
    <source>
        <dbReference type="EMBL" id="RJT21515.1"/>
    </source>
</evidence>
<dbReference type="EMBL" id="QZWH01000028">
    <property type="protein sequence ID" value="RJT21515.1"/>
    <property type="molecule type" value="Genomic_DNA"/>
</dbReference>
<keyword evidence="2" id="KW-1185">Reference proteome</keyword>
<comment type="caution">
    <text evidence="1">The sequence shown here is derived from an EMBL/GenBank/DDBJ whole genome shotgun (WGS) entry which is preliminary data.</text>
</comment>
<gene>
    <name evidence="1" type="ORF">D6029_13345</name>
</gene>